<evidence type="ECO:0000313" key="1">
    <source>
        <dbReference type="EMBL" id="KAJ6835235.1"/>
    </source>
</evidence>
<dbReference type="Proteomes" id="UP001140949">
    <property type="component" value="Unassembled WGS sequence"/>
</dbReference>
<protein>
    <submittedName>
        <fullName evidence="1">Uncharacterized protein</fullName>
    </submittedName>
</protein>
<proteinExistence type="predicted"/>
<evidence type="ECO:0000313" key="2">
    <source>
        <dbReference type="Proteomes" id="UP001140949"/>
    </source>
</evidence>
<gene>
    <name evidence="1" type="ORF">M6B38_122530</name>
</gene>
<dbReference type="AlphaFoldDB" id="A0AAX6H459"/>
<reference evidence="1" key="1">
    <citation type="journal article" date="2023" name="GigaByte">
        <title>Genome assembly of the bearded iris, Iris pallida Lam.</title>
        <authorList>
            <person name="Bruccoleri R.E."/>
            <person name="Oakeley E.J."/>
            <person name="Faust A.M.E."/>
            <person name="Altorfer M."/>
            <person name="Dessus-Babus S."/>
            <person name="Burckhardt D."/>
            <person name="Oertli M."/>
            <person name="Naumann U."/>
            <person name="Petersen F."/>
            <person name="Wong J."/>
        </authorList>
    </citation>
    <scope>NUCLEOTIDE SEQUENCE</scope>
    <source>
        <strain evidence="1">GSM-AAB239-AS_SAM_17_03QT</strain>
    </source>
</reference>
<organism evidence="1 2">
    <name type="scientific">Iris pallida</name>
    <name type="common">Sweet iris</name>
    <dbReference type="NCBI Taxonomy" id="29817"/>
    <lineage>
        <taxon>Eukaryota</taxon>
        <taxon>Viridiplantae</taxon>
        <taxon>Streptophyta</taxon>
        <taxon>Embryophyta</taxon>
        <taxon>Tracheophyta</taxon>
        <taxon>Spermatophyta</taxon>
        <taxon>Magnoliopsida</taxon>
        <taxon>Liliopsida</taxon>
        <taxon>Asparagales</taxon>
        <taxon>Iridaceae</taxon>
        <taxon>Iridoideae</taxon>
        <taxon>Irideae</taxon>
        <taxon>Iris</taxon>
    </lineage>
</organism>
<comment type="caution">
    <text evidence="1">The sequence shown here is derived from an EMBL/GenBank/DDBJ whole genome shotgun (WGS) entry which is preliminary data.</text>
</comment>
<name>A0AAX6H459_IRIPA</name>
<sequence length="187" mass="20315">MAMTTMLPSPVLHHFDDEIRDNSPIGASLFPRRRSLSSATARASMTTEISFSSGGGYFPDQLNRSPLPPRRDLWLAVTSDDGATRSLPAADRSRVFLATVSSSATVCDTGNRRAERTHGAIPRRYLAVHDDKDLFVLSVSDTTRTVSDMDFPLLSSIGRGFSFPASSLFLMYQLSSMCSCLVCVVGG</sequence>
<keyword evidence="2" id="KW-1185">Reference proteome</keyword>
<accession>A0AAX6H459</accession>
<dbReference type="EMBL" id="JANAVB010013595">
    <property type="protein sequence ID" value="KAJ6835235.1"/>
    <property type="molecule type" value="Genomic_DNA"/>
</dbReference>
<reference evidence="1" key="2">
    <citation type="submission" date="2023-04" db="EMBL/GenBank/DDBJ databases">
        <authorList>
            <person name="Bruccoleri R.E."/>
            <person name="Oakeley E.J."/>
            <person name="Faust A.-M."/>
            <person name="Dessus-Babus S."/>
            <person name="Altorfer M."/>
            <person name="Burckhardt D."/>
            <person name="Oertli M."/>
            <person name="Naumann U."/>
            <person name="Petersen F."/>
            <person name="Wong J."/>
        </authorList>
    </citation>
    <scope>NUCLEOTIDE SEQUENCE</scope>
    <source>
        <strain evidence="1">GSM-AAB239-AS_SAM_17_03QT</strain>
        <tissue evidence="1">Leaf</tissue>
    </source>
</reference>